<organism evidence="1">
    <name type="scientific">Rhizophora mucronata</name>
    <name type="common">Asiatic mangrove</name>
    <dbReference type="NCBI Taxonomy" id="61149"/>
    <lineage>
        <taxon>Eukaryota</taxon>
        <taxon>Viridiplantae</taxon>
        <taxon>Streptophyta</taxon>
        <taxon>Embryophyta</taxon>
        <taxon>Tracheophyta</taxon>
        <taxon>Spermatophyta</taxon>
        <taxon>Magnoliopsida</taxon>
        <taxon>eudicotyledons</taxon>
        <taxon>Gunneridae</taxon>
        <taxon>Pentapetalae</taxon>
        <taxon>rosids</taxon>
        <taxon>fabids</taxon>
        <taxon>Malpighiales</taxon>
        <taxon>Rhizophoraceae</taxon>
        <taxon>Rhizophora</taxon>
    </lineage>
</organism>
<dbReference type="EMBL" id="GGEC01059499">
    <property type="protein sequence ID" value="MBX39983.1"/>
    <property type="molecule type" value="Transcribed_RNA"/>
</dbReference>
<evidence type="ECO:0000313" key="1">
    <source>
        <dbReference type="EMBL" id="MBX39983.1"/>
    </source>
</evidence>
<accession>A0A2P2NBX4</accession>
<reference evidence="1" key="1">
    <citation type="submission" date="2018-02" db="EMBL/GenBank/DDBJ databases">
        <title>Rhizophora mucronata_Transcriptome.</title>
        <authorList>
            <person name="Meera S.P."/>
            <person name="Sreeshan A."/>
            <person name="Augustine A."/>
        </authorList>
    </citation>
    <scope>NUCLEOTIDE SEQUENCE</scope>
    <source>
        <tissue evidence="1">Leaf</tissue>
    </source>
</reference>
<name>A0A2P2NBX4_RHIMU</name>
<sequence>MSFKNTLTFYLLKKFAMDLSLPWVAIFCIHATT</sequence>
<dbReference type="AlphaFoldDB" id="A0A2P2NBX4"/>
<protein>
    <submittedName>
        <fullName evidence="1">Uncharacterized protein</fullName>
    </submittedName>
</protein>
<proteinExistence type="predicted"/>